<evidence type="ECO:0000313" key="2">
    <source>
        <dbReference type="EMBL" id="TSJ98307.1"/>
    </source>
</evidence>
<keyword evidence="1" id="KW-0812">Transmembrane</keyword>
<name>A0A556SAX6_9GAMM</name>
<gene>
    <name evidence="2" type="ORF">FPQ15_08990</name>
</gene>
<protein>
    <submittedName>
        <fullName evidence="2">Uncharacterized protein</fullName>
    </submittedName>
</protein>
<proteinExistence type="predicted"/>
<keyword evidence="1" id="KW-0472">Membrane</keyword>
<keyword evidence="1" id="KW-1133">Transmembrane helix</keyword>
<sequence length="81" mass="9448">MSVLDIIIYTTLFIIILLFVKGVIVRIYAKFKPLEYIQLTVTDENGVKHNKKIYIKDEKLLDNILEIRRLQKLAQESNGAK</sequence>
<reference evidence="2 3" key="1">
    <citation type="submission" date="2019-07" db="EMBL/GenBank/DDBJ databases">
        <title>Gilliamella genomes.</title>
        <authorList>
            <person name="Zheng H."/>
        </authorList>
    </citation>
    <scope>NUCLEOTIDE SEQUENCE [LARGE SCALE GENOMIC DNA]</scope>
    <source>
        <strain evidence="2 3">W8127</strain>
    </source>
</reference>
<organism evidence="2 3">
    <name type="scientific">Gilliamella apicola</name>
    <dbReference type="NCBI Taxonomy" id="1196095"/>
    <lineage>
        <taxon>Bacteria</taxon>
        <taxon>Pseudomonadati</taxon>
        <taxon>Pseudomonadota</taxon>
        <taxon>Gammaproteobacteria</taxon>
        <taxon>Orbales</taxon>
        <taxon>Orbaceae</taxon>
        <taxon>Gilliamella</taxon>
    </lineage>
</organism>
<dbReference type="EMBL" id="VMHM01000011">
    <property type="protein sequence ID" value="TSJ98307.1"/>
    <property type="molecule type" value="Genomic_DNA"/>
</dbReference>
<dbReference type="AlphaFoldDB" id="A0A556SAX6"/>
<evidence type="ECO:0000313" key="3">
    <source>
        <dbReference type="Proteomes" id="UP000319483"/>
    </source>
</evidence>
<comment type="caution">
    <text evidence="2">The sequence shown here is derived from an EMBL/GenBank/DDBJ whole genome shotgun (WGS) entry which is preliminary data.</text>
</comment>
<accession>A0A556SAX6</accession>
<dbReference type="RefSeq" id="WP_144092225.1">
    <property type="nucleotide sequence ID" value="NZ_JBHZLE010000015.1"/>
</dbReference>
<evidence type="ECO:0000256" key="1">
    <source>
        <dbReference type="SAM" id="Phobius"/>
    </source>
</evidence>
<feature type="transmembrane region" description="Helical" evidence="1">
    <location>
        <begin position="6"/>
        <end position="29"/>
    </location>
</feature>
<dbReference type="Proteomes" id="UP000319483">
    <property type="component" value="Unassembled WGS sequence"/>
</dbReference>